<gene>
    <name evidence="2" type="ORF">E5676_scaffold154G00090</name>
    <name evidence="1" type="ORF">E6C27_scaffold36G00860</name>
</gene>
<evidence type="ECO:0000313" key="4">
    <source>
        <dbReference type="Proteomes" id="UP000321947"/>
    </source>
</evidence>
<protein>
    <submittedName>
        <fullName evidence="1">Retrotransposon protein</fullName>
    </submittedName>
</protein>
<dbReference type="Proteomes" id="UP000321947">
    <property type="component" value="Unassembled WGS sequence"/>
</dbReference>
<dbReference type="PANTHER" id="PTHR46250">
    <property type="entry name" value="MYB/SANT-LIKE DNA-BINDING DOMAIN PROTEIN-RELATED"/>
    <property type="match status" value="1"/>
</dbReference>
<dbReference type="OrthoDB" id="1748457at2759"/>
<comment type="caution">
    <text evidence="1">The sequence shown here is derived from an EMBL/GenBank/DDBJ whole genome shotgun (WGS) entry which is preliminary data.</text>
</comment>
<dbReference type="Proteomes" id="UP000321393">
    <property type="component" value="Unassembled WGS sequence"/>
</dbReference>
<dbReference type="PANTHER" id="PTHR46250:SF18">
    <property type="entry name" value="MYB_SANT-LIKE DOMAIN-CONTAINING PROTEIN"/>
    <property type="match status" value="1"/>
</dbReference>
<sequence>MANYEDFDDIDKGNSAYATTTVVEDIQYIETVSNECMTTSSCAPKHVWTKEEEDTLVECLVELVSTGGWKSDNCMFWPGYLAQLKCEGQHSGFDWNDSAKCIIVEKEVFNNWVRLHLVAKGLFNKLFSYYDEMAYVFRRNRATGRFAEAFTNVGSNEPTGYEGV</sequence>
<evidence type="ECO:0000313" key="3">
    <source>
        <dbReference type="Proteomes" id="UP000321393"/>
    </source>
</evidence>
<evidence type="ECO:0000313" key="1">
    <source>
        <dbReference type="EMBL" id="KAA0037912.1"/>
    </source>
</evidence>
<organism evidence="1 3">
    <name type="scientific">Cucumis melo var. makuwa</name>
    <name type="common">Oriental melon</name>
    <dbReference type="NCBI Taxonomy" id="1194695"/>
    <lineage>
        <taxon>Eukaryota</taxon>
        <taxon>Viridiplantae</taxon>
        <taxon>Streptophyta</taxon>
        <taxon>Embryophyta</taxon>
        <taxon>Tracheophyta</taxon>
        <taxon>Spermatophyta</taxon>
        <taxon>Magnoliopsida</taxon>
        <taxon>eudicotyledons</taxon>
        <taxon>Gunneridae</taxon>
        <taxon>Pentapetalae</taxon>
        <taxon>rosids</taxon>
        <taxon>fabids</taxon>
        <taxon>Cucurbitales</taxon>
        <taxon>Cucurbitaceae</taxon>
        <taxon>Benincaseae</taxon>
        <taxon>Cucumis</taxon>
    </lineage>
</organism>
<evidence type="ECO:0000313" key="2">
    <source>
        <dbReference type="EMBL" id="TYK18989.1"/>
    </source>
</evidence>
<dbReference type="EMBL" id="SSTE01018788">
    <property type="protein sequence ID" value="KAA0037912.1"/>
    <property type="molecule type" value="Genomic_DNA"/>
</dbReference>
<proteinExistence type="predicted"/>
<reference evidence="3 4" key="1">
    <citation type="submission" date="2019-08" db="EMBL/GenBank/DDBJ databases">
        <title>Draft genome sequences of two oriental melons (Cucumis melo L. var makuwa).</title>
        <authorList>
            <person name="Kwon S.-Y."/>
        </authorList>
    </citation>
    <scope>NUCLEOTIDE SEQUENCE [LARGE SCALE GENOMIC DNA]</scope>
    <source>
        <strain evidence="4">cv. Chang Bougi</strain>
        <strain evidence="3">cv. SW 3</strain>
        <tissue evidence="1">Leaf</tissue>
    </source>
</reference>
<dbReference type="EMBL" id="SSTD01007345">
    <property type="protein sequence ID" value="TYK18989.1"/>
    <property type="molecule type" value="Genomic_DNA"/>
</dbReference>
<name>A0A5A7T359_CUCMM</name>
<accession>A0A5A7T359</accession>
<dbReference type="AlphaFoldDB" id="A0A5A7T359"/>